<evidence type="ECO:0000256" key="13">
    <source>
        <dbReference type="RuleBase" id="RU365064"/>
    </source>
</evidence>
<dbReference type="AlphaFoldDB" id="A0AAN7WES1"/>
<dbReference type="Proteomes" id="UP001306508">
    <property type="component" value="Unassembled WGS sequence"/>
</dbReference>
<gene>
    <name evidence="14" type="ORF">RI543_004715</name>
</gene>
<evidence type="ECO:0000256" key="4">
    <source>
        <dbReference type="ARBA" id="ARBA00013797"/>
    </source>
</evidence>
<comment type="similarity">
    <text evidence="3 13">Belongs to the PIGM family.</text>
</comment>
<feature type="transmembrane region" description="Helical" evidence="13">
    <location>
        <begin position="271"/>
        <end position="299"/>
    </location>
</feature>
<keyword evidence="11 13" id="KW-0472">Membrane</keyword>
<feature type="transmembrane region" description="Helical" evidence="13">
    <location>
        <begin position="205"/>
        <end position="231"/>
    </location>
</feature>
<dbReference type="GO" id="GO:0004376">
    <property type="term" value="F:GPI mannosyltransferase activity"/>
    <property type="evidence" value="ECO:0007669"/>
    <property type="project" value="InterPro"/>
</dbReference>
<dbReference type="GO" id="GO:0006506">
    <property type="term" value="P:GPI anchor biosynthetic process"/>
    <property type="evidence" value="ECO:0007669"/>
    <property type="project" value="UniProtKB-KW"/>
</dbReference>
<comment type="function">
    <text evidence="12 13">Mannosyltransferase involved in glycosylphosphatidylinositol-anchor biosynthesis. Transfers the first alpha-1,4-mannose to GlcN-acyl-PI during GPI precursor assembly. Required for cell wall integrity.</text>
</comment>
<evidence type="ECO:0000256" key="5">
    <source>
        <dbReference type="ARBA" id="ARBA00022502"/>
    </source>
</evidence>
<dbReference type="PANTHER" id="PTHR12886:SF0">
    <property type="entry name" value="GPI MANNOSYLTRANSFERASE 1"/>
    <property type="match status" value="1"/>
</dbReference>
<name>A0AAN7WES1_9SACH</name>
<evidence type="ECO:0000313" key="14">
    <source>
        <dbReference type="EMBL" id="KAK5773960.1"/>
    </source>
</evidence>
<accession>A0AAN7WES1</accession>
<proteinExistence type="inferred from homology"/>
<dbReference type="Pfam" id="PF05007">
    <property type="entry name" value="Mannosyl_trans"/>
    <property type="match status" value="2"/>
</dbReference>
<feature type="transmembrane region" description="Helical" evidence="13">
    <location>
        <begin position="135"/>
        <end position="161"/>
    </location>
</feature>
<keyword evidence="8 13" id="KW-0812">Transmembrane</keyword>
<dbReference type="GO" id="GO:0051751">
    <property type="term" value="F:alpha-1,4-mannosyltransferase activity"/>
    <property type="evidence" value="ECO:0007669"/>
    <property type="project" value="InterPro"/>
</dbReference>
<sequence length="426" mass="50341">MVLRLLFFAYGIYQDSHFKVKYTDIDYHVFNDASKYIFMKNGSPFDRDTYRYTPLLAWIVLLNHWFNWFHVAKILFIAFDIITGVILIKLLKSTLSDSKTNQNFSINKIYFYVSSIWLMNPFVITISTRGNCETLLCFLIISTFYLMHKGHIILSGILYGLSIHFKIYPIIYCGPISFYLLVSSSHSRSIETNKNKNNININTEAILNFVNFGMISLFTLTLTTCGMYYLYGDSYLQEAWLYHIIRIDHRHNFSVWNVLLYYTSTMDSTRFSLATFAFLPQFFITIIICGVWLPYHILYQKVEDRNKYKSNDVITKSDQFLNLLKIIFIQTFSFVTFNKVCTSQYFIWYIIFLPFVIVDNKKMDWKWDGIPMIILWVSTQAVWLQQGYNLEFLGLNVFYPNLLFASIGFFLTNVYIIGQFIQDLMV</sequence>
<evidence type="ECO:0000256" key="12">
    <source>
        <dbReference type="ARBA" id="ARBA00025399"/>
    </source>
</evidence>
<keyword evidence="15" id="KW-1185">Reference proteome</keyword>
<keyword evidence="9 13" id="KW-0256">Endoplasmic reticulum</keyword>
<protein>
    <recommendedName>
        <fullName evidence="4 13">GPI mannosyltransferase 1</fullName>
        <ecNumber evidence="13">2.4.1.-</ecNumber>
    </recommendedName>
    <alternativeName>
        <fullName evidence="13">GPI mannosyltransferase I</fullName>
    </alternativeName>
</protein>
<evidence type="ECO:0000256" key="8">
    <source>
        <dbReference type="ARBA" id="ARBA00022692"/>
    </source>
</evidence>
<evidence type="ECO:0000256" key="3">
    <source>
        <dbReference type="ARBA" id="ARBA00011071"/>
    </source>
</evidence>
<dbReference type="GO" id="GO:1990529">
    <property type="term" value="C:glycosylphosphatidylinositol-mannosyltransferase I complex"/>
    <property type="evidence" value="ECO:0007669"/>
    <property type="project" value="TreeGrafter"/>
</dbReference>
<comment type="caution">
    <text evidence="14">The sequence shown here is derived from an EMBL/GenBank/DDBJ whole genome shotgun (WGS) entry which is preliminary data.</text>
</comment>
<comment type="subcellular location">
    <subcellularLocation>
        <location evidence="1 13">Endoplasmic reticulum membrane</location>
        <topology evidence="1 13">Multi-pass membrane protein</topology>
    </subcellularLocation>
</comment>
<evidence type="ECO:0000256" key="9">
    <source>
        <dbReference type="ARBA" id="ARBA00022824"/>
    </source>
</evidence>
<dbReference type="GO" id="GO:0005789">
    <property type="term" value="C:endoplasmic reticulum membrane"/>
    <property type="evidence" value="ECO:0007669"/>
    <property type="project" value="UniProtKB-SubCell"/>
</dbReference>
<dbReference type="EC" id="2.4.1.-" evidence="13"/>
<reference evidence="15" key="1">
    <citation type="submission" date="2023-07" db="EMBL/GenBank/DDBJ databases">
        <title>A draft genome of Kazachstania heterogenica Y-27499.</title>
        <authorList>
            <person name="Donic C."/>
            <person name="Kralova J.S."/>
            <person name="Fidel L."/>
            <person name="Ben-Dor S."/>
            <person name="Jung S."/>
        </authorList>
    </citation>
    <scope>NUCLEOTIDE SEQUENCE [LARGE SCALE GENOMIC DNA]</scope>
    <source>
        <strain evidence="15">Y27499</strain>
    </source>
</reference>
<evidence type="ECO:0000256" key="11">
    <source>
        <dbReference type="ARBA" id="ARBA00023136"/>
    </source>
</evidence>
<keyword evidence="6 13" id="KW-0328">Glycosyltransferase</keyword>
<comment type="pathway">
    <text evidence="2 13">Glycolipid biosynthesis; glycosylphosphatidylinositol-anchor biosynthesis.</text>
</comment>
<dbReference type="InterPro" id="IPR007704">
    <property type="entry name" value="PIG-M"/>
</dbReference>
<dbReference type="EMBL" id="JAWIZZ010000059">
    <property type="protein sequence ID" value="KAK5773960.1"/>
    <property type="molecule type" value="Genomic_DNA"/>
</dbReference>
<evidence type="ECO:0000256" key="2">
    <source>
        <dbReference type="ARBA" id="ARBA00004687"/>
    </source>
</evidence>
<evidence type="ECO:0000313" key="15">
    <source>
        <dbReference type="Proteomes" id="UP001306508"/>
    </source>
</evidence>
<feature type="transmembrane region" description="Helical" evidence="13">
    <location>
        <begin position="343"/>
        <end position="360"/>
    </location>
</feature>
<evidence type="ECO:0000256" key="6">
    <source>
        <dbReference type="ARBA" id="ARBA00022676"/>
    </source>
</evidence>
<feature type="transmembrane region" description="Helical" evidence="13">
    <location>
        <begin position="397"/>
        <end position="418"/>
    </location>
</feature>
<organism evidence="14 15">
    <name type="scientific">Arxiozyma heterogenica</name>
    <dbReference type="NCBI Taxonomy" id="278026"/>
    <lineage>
        <taxon>Eukaryota</taxon>
        <taxon>Fungi</taxon>
        <taxon>Dikarya</taxon>
        <taxon>Ascomycota</taxon>
        <taxon>Saccharomycotina</taxon>
        <taxon>Saccharomycetes</taxon>
        <taxon>Saccharomycetales</taxon>
        <taxon>Saccharomycetaceae</taxon>
        <taxon>Arxiozyma</taxon>
    </lineage>
</organism>
<evidence type="ECO:0000256" key="7">
    <source>
        <dbReference type="ARBA" id="ARBA00022679"/>
    </source>
</evidence>
<feature type="transmembrane region" description="Helical" evidence="13">
    <location>
        <begin position="109"/>
        <end position="128"/>
    </location>
</feature>
<keyword evidence="10 13" id="KW-1133">Transmembrane helix</keyword>
<feature type="transmembrane region" description="Helical" evidence="13">
    <location>
        <begin position="71"/>
        <end position="89"/>
    </location>
</feature>
<feature type="transmembrane region" description="Helical" evidence="13">
    <location>
        <begin position="320"/>
        <end position="337"/>
    </location>
</feature>
<evidence type="ECO:0000256" key="1">
    <source>
        <dbReference type="ARBA" id="ARBA00004477"/>
    </source>
</evidence>
<dbReference type="PANTHER" id="PTHR12886">
    <property type="entry name" value="PIG-M MANNOSYLTRANSFERASE"/>
    <property type="match status" value="1"/>
</dbReference>
<evidence type="ECO:0000256" key="10">
    <source>
        <dbReference type="ARBA" id="ARBA00022989"/>
    </source>
</evidence>
<keyword evidence="7 13" id="KW-0808">Transferase</keyword>
<keyword evidence="5 13" id="KW-0337">GPI-anchor biosynthesis</keyword>